<evidence type="ECO:0000256" key="3">
    <source>
        <dbReference type="ARBA" id="ARBA00022475"/>
    </source>
</evidence>
<dbReference type="Pfam" id="PF02665">
    <property type="entry name" value="Nitrate_red_gam"/>
    <property type="match status" value="1"/>
</dbReference>
<dbReference type="InterPro" id="IPR023234">
    <property type="entry name" value="NarG-like_domain"/>
</dbReference>
<gene>
    <name evidence="15" type="primary">narI</name>
    <name evidence="15" type="ORF">ACFFRE_01510</name>
</gene>
<evidence type="ECO:0000256" key="5">
    <source>
        <dbReference type="ARBA" id="ARBA00022692"/>
    </source>
</evidence>
<dbReference type="InterPro" id="IPR051936">
    <property type="entry name" value="Heme-iron_electron_transfer"/>
</dbReference>
<feature type="transmembrane region" description="Helical" evidence="13">
    <location>
        <begin position="57"/>
        <end position="77"/>
    </location>
</feature>
<keyword evidence="2" id="KW-0813">Transport</keyword>
<keyword evidence="5 13" id="KW-0812">Transmembrane</keyword>
<evidence type="ECO:0000313" key="16">
    <source>
        <dbReference type="Proteomes" id="UP001589788"/>
    </source>
</evidence>
<keyword evidence="6" id="KW-0479">Metal-binding</keyword>
<keyword evidence="7" id="KW-0249">Electron transport</keyword>
<dbReference type="SUPFAM" id="SSF103501">
    <property type="entry name" value="Respiratory nitrate reductase 1 gamma chain"/>
    <property type="match status" value="1"/>
</dbReference>
<dbReference type="NCBIfam" id="TIGR00351">
    <property type="entry name" value="narI"/>
    <property type="match status" value="1"/>
</dbReference>
<evidence type="ECO:0000259" key="14">
    <source>
        <dbReference type="Pfam" id="PF02665"/>
    </source>
</evidence>
<evidence type="ECO:0000256" key="6">
    <source>
        <dbReference type="ARBA" id="ARBA00022723"/>
    </source>
</evidence>
<comment type="caution">
    <text evidence="15">The sequence shown here is derived from an EMBL/GenBank/DDBJ whole genome shotgun (WGS) entry which is preliminary data.</text>
</comment>
<evidence type="ECO:0000256" key="7">
    <source>
        <dbReference type="ARBA" id="ARBA00022982"/>
    </source>
</evidence>
<comment type="subcellular location">
    <subcellularLocation>
        <location evidence="1">Cell membrane</location>
        <topology evidence="1">Multi-pass membrane protein</topology>
    </subcellularLocation>
</comment>
<dbReference type="InterPro" id="IPR036197">
    <property type="entry name" value="NarG-like_sf"/>
</dbReference>
<accession>A0ABV6C3G1</accession>
<dbReference type="PANTHER" id="PTHR30598:SF3">
    <property type="entry name" value="RESPIRATORY NITRATE REDUCTASE 1 GAMMA CHAIN"/>
    <property type="match status" value="1"/>
</dbReference>
<evidence type="ECO:0000256" key="1">
    <source>
        <dbReference type="ARBA" id="ARBA00004651"/>
    </source>
</evidence>
<evidence type="ECO:0000256" key="8">
    <source>
        <dbReference type="ARBA" id="ARBA00022989"/>
    </source>
</evidence>
<evidence type="ECO:0000256" key="10">
    <source>
        <dbReference type="ARBA" id="ARBA00023004"/>
    </source>
</evidence>
<keyword evidence="10" id="KW-0408">Iron</keyword>
<feature type="domain" description="NarG-like" evidence="14">
    <location>
        <begin position="9"/>
        <end position="228"/>
    </location>
</feature>
<keyword evidence="4" id="KW-0349">Heme</keyword>
<name>A0ABV6C3G1_9ACTN</name>
<feature type="transmembrane region" description="Helical" evidence="13">
    <location>
        <begin position="9"/>
        <end position="29"/>
    </location>
</feature>
<dbReference type="EMBL" id="JBHLYQ010000006">
    <property type="protein sequence ID" value="MFC0080834.1"/>
    <property type="molecule type" value="Genomic_DNA"/>
</dbReference>
<feature type="transmembrane region" description="Helical" evidence="13">
    <location>
        <begin position="131"/>
        <end position="154"/>
    </location>
</feature>
<keyword evidence="3" id="KW-1003">Cell membrane</keyword>
<evidence type="ECO:0000256" key="9">
    <source>
        <dbReference type="ARBA" id="ARBA00023002"/>
    </source>
</evidence>
<keyword evidence="12 13" id="KW-0472">Membrane</keyword>
<evidence type="ECO:0000313" key="15">
    <source>
        <dbReference type="EMBL" id="MFC0080834.1"/>
    </source>
</evidence>
<evidence type="ECO:0000256" key="4">
    <source>
        <dbReference type="ARBA" id="ARBA00022617"/>
    </source>
</evidence>
<proteinExistence type="predicted"/>
<evidence type="ECO:0000256" key="12">
    <source>
        <dbReference type="ARBA" id="ARBA00023136"/>
    </source>
</evidence>
<organism evidence="15 16">
    <name type="scientific">Aciditerrimonas ferrireducens</name>
    <dbReference type="NCBI Taxonomy" id="667306"/>
    <lineage>
        <taxon>Bacteria</taxon>
        <taxon>Bacillati</taxon>
        <taxon>Actinomycetota</taxon>
        <taxon>Acidimicrobiia</taxon>
        <taxon>Acidimicrobiales</taxon>
        <taxon>Acidimicrobiaceae</taxon>
        <taxon>Aciditerrimonas</taxon>
    </lineage>
</organism>
<dbReference type="Proteomes" id="UP001589788">
    <property type="component" value="Unassembled WGS sequence"/>
</dbReference>
<feature type="transmembrane region" description="Helical" evidence="13">
    <location>
        <begin position="89"/>
        <end position="111"/>
    </location>
</feature>
<reference evidence="15 16" key="1">
    <citation type="submission" date="2024-09" db="EMBL/GenBank/DDBJ databases">
        <authorList>
            <person name="Sun Q."/>
            <person name="Mori K."/>
        </authorList>
    </citation>
    <scope>NUCLEOTIDE SEQUENCE [LARGE SCALE GENOMIC DNA]</scope>
    <source>
        <strain evidence="15 16">JCM 15389</strain>
    </source>
</reference>
<keyword evidence="9" id="KW-0560">Oxidoreductase</keyword>
<dbReference type="InterPro" id="IPR003816">
    <property type="entry name" value="Nitrate_red_gam"/>
</dbReference>
<evidence type="ECO:0000256" key="2">
    <source>
        <dbReference type="ARBA" id="ARBA00022448"/>
    </source>
</evidence>
<evidence type="ECO:0000256" key="13">
    <source>
        <dbReference type="SAM" id="Phobius"/>
    </source>
</evidence>
<keyword evidence="8 13" id="KW-1133">Transmembrane helix</keyword>
<protein>
    <submittedName>
        <fullName evidence="15">Respiratory nitrate reductase subunit gamma</fullName>
    </submittedName>
</protein>
<keyword evidence="11" id="KW-0534">Nitrate assimilation</keyword>
<dbReference type="Gene3D" id="1.20.950.20">
    <property type="entry name" value="Transmembrane di-heme cytochromes, Chain C"/>
    <property type="match status" value="1"/>
</dbReference>
<sequence length="250" mass="28289">MTGASGLEIFWWAVIPYVAIAIFVVGHIWRYRYDQFGWTTRSTELQEKRWLRWGGPIFHYATFLAIAGHVIGILIPASWTRAIGISEPVYRWFSASAGTVAVVGVLVGIAILAGRRILVARVRATTSPVDWFILIVLLIEVVFGLVMTTGINLLGSGYNYRTTVSVWFRSLFAGDPNVHAIASAPVLYQIHVSVAWLIIAAWPFTRLVHAWSAPVWYMWRPFVVYRSRRASRPTEPGTSGRRWRRIGVPY</sequence>
<dbReference type="RefSeq" id="WP_377787449.1">
    <property type="nucleotide sequence ID" value="NZ_JBHLYQ010000006.1"/>
</dbReference>
<keyword evidence="16" id="KW-1185">Reference proteome</keyword>
<dbReference type="PANTHER" id="PTHR30598">
    <property type="entry name" value="NITRATE REDUCTASE PRIVATE CHAPERONE, REDOX ENZYME MATURATION PROTEIN REMP FAMILY"/>
    <property type="match status" value="1"/>
</dbReference>
<evidence type="ECO:0000256" key="11">
    <source>
        <dbReference type="ARBA" id="ARBA00023063"/>
    </source>
</evidence>